<evidence type="ECO:0000256" key="7">
    <source>
        <dbReference type="RuleBase" id="RU367058"/>
    </source>
</evidence>
<keyword evidence="7" id="KW-0067">ATP-binding</keyword>
<comment type="caution">
    <text evidence="10">The sequence shown here is derived from an EMBL/GenBank/DDBJ whole genome shotgun (WGS) entry which is preliminary data.</text>
</comment>
<dbReference type="InterPro" id="IPR018484">
    <property type="entry name" value="FGGY_N"/>
</dbReference>
<dbReference type="Pfam" id="PF02782">
    <property type="entry name" value="FGGY_C"/>
    <property type="match status" value="1"/>
</dbReference>
<evidence type="ECO:0000259" key="8">
    <source>
        <dbReference type="Pfam" id="PF00370"/>
    </source>
</evidence>
<dbReference type="InterPro" id="IPR018485">
    <property type="entry name" value="FGGY_C"/>
</dbReference>
<keyword evidence="7" id="KW-0547">Nucleotide-binding</keyword>
<evidence type="ECO:0000256" key="5">
    <source>
        <dbReference type="ARBA" id="ARBA00025184"/>
    </source>
</evidence>
<comment type="catalytic activity">
    <reaction evidence="6 7">
        <text>D-xylulose + ATP = D-xylulose 5-phosphate + ADP + H(+)</text>
        <dbReference type="Rhea" id="RHEA:10964"/>
        <dbReference type="ChEBI" id="CHEBI:15378"/>
        <dbReference type="ChEBI" id="CHEBI:17140"/>
        <dbReference type="ChEBI" id="CHEBI:30616"/>
        <dbReference type="ChEBI" id="CHEBI:57737"/>
        <dbReference type="ChEBI" id="CHEBI:456216"/>
        <dbReference type="EC" id="2.7.1.17"/>
    </reaction>
</comment>
<organism evidence="10 11">
    <name type="scientific">Recurvomyces mirabilis</name>
    <dbReference type="NCBI Taxonomy" id="574656"/>
    <lineage>
        <taxon>Eukaryota</taxon>
        <taxon>Fungi</taxon>
        <taxon>Dikarya</taxon>
        <taxon>Ascomycota</taxon>
        <taxon>Pezizomycotina</taxon>
        <taxon>Dothideomycetes</taxon>
        <taxon>Dothideomycetidae</taxon>
        <taxon>Mycosphaerellales</taxon>
        <taxon>Teratosphaeriaceae</taxon>
        <taxon>Recurvomyces</taxon>
    </lineage>
</organism>
<accession>A0AAE0WNC2</accession>
<dbReference type="GO" id="GO:0005997">
    <property type="term" value="P:xylulose metabolic process"/>
    <property type="evidence" value="ECO:0007669"/>
    <property type="project" value="TreeGrafter"/>
</dbReference>
<dbReference type="PANTHER" id="PTHR10196:SF57">
    <property type="entry name" value="XYLULOSE KINASE"/>
    <property type="match status" value="1"/>
</dbReference>
<reference evidence="10" key="1">
    <citation type="submission" date="2023-07" db="EMBL/GenBank/DDBJ databases">
        <title>Black Yeasts Isolated from many extreme environments.</title>
        <authorList>
            <person name="Coleine C."/>
            <person name="Stajich J.E."/>
            <person name="Selbmann L."/>
        </authorList>
    </citation>
    <scope>NUCLEOTIDE SEQUENCE</scope>
    <source>
        <strain evidence="10">CCFEE 5485</strain>
    </source>
</reference>
<dbReference type="Gene3D" id="3.30.420.40">
    <property type="match status" value="2"/>
</dbReference>
<dbReference type="GO" id="GO:0004856">
    <property type="term" value="F:D-xylulokinase activity"/>
    <property type="evidence" value="ECO:0007669"/>
    <property type="project" value="UniProtKB-UniRule"/>
</dbReference>
<feature type="domain" description="Carbohydrate kinase FGGY C-terminal" evidence="9">
    <location>
        <begin position="328"/>
        <end position="541"/>
    </location>
</feature>
<dbReference type="Proteomes" id="UP001274830">
    <property type="component" value="Unassembled WGS sequence"/>
</dbReference>
<gene>
    <name evidence="10" type="ORF">LTR78_005272</name>
</gene>
<dbReference type="EC" id="2.7.1.17" evidence="7"/>
<evidence type="ECO:0000313" key="11">
    <source>
        <dbReference type="Proteomes" id="UP001274830"/>
    </source>
</evidence>
<dbReference type="FunFam" id="3.30.420.40:FF:000118">
    <property type="entry name" value="Xylulose kinase 2"/>
    <property type="match status" value="1"/>
</dbReference>
<dbReference type="EMBL" id="JAUTXT010000017">
    <property type="protein sequence ID" value="KAK3674928.1"/>
    <property type="molecule type" value="Genomic_DNA"/>
</dbReference>
<keyword evidence="7" id="KW-0119">Carbohydrate metabolism</keyword>
<keyword evidence="4 7" id="KW-0418">Kinase</keyword>
<comment type="function">
    <text evidence="5 7">Highly specific D-xylulose kinase which participates in the catabolism of xylose. Xylose is a major component of hemicelluloses such as xylan. Most fungi utilize D-xylose via three enzymatic reactions, xylose reductase (XR), xylitol dehydrogenase (XDH), and xylulokinase, to form xylulose 5-phosphate, which enters pentose phosphate pathway.</text>
</comment>
<dbReference type="CDD" id="cd07776">
    <property type="entry name" value="ASKHA_NBD_FGGY_SpXK-like"/>
    <property type="match status" value="1"/>
</dbReference>
<keyword evidence="2 7" id="KW-0859">Xylose metabolism</keyword>
<dbReference type="GO" id="GO:0005829">
    <property type="term" value="C:cytosol"/>
    <property type="evidence" value="ECO:0007669"/>
    <property type="project" value="TreeGrafter"/>
</dbReference>
<feature type="domain" description="Carbohydrate kinase FGGY N-terminal" evidence="8">
    <location>
        <begin position="163"/>
        <end position="315"/>
    </location>
</feature>
<evidence type="ECO:0000313" key="10">
    <source>
        <dbReference type="EMBL" id="KAK3674928.1"/>
    </source>
</evidence>
<keyword evidence="11" id="KW-1185">Reference proteome</keyword>
<evidence type="ECO:0000256" key="2">
    <source>
        <dbReference type="ARBA" id="ARBA00022629"/>
    </source>
</evidence>
<evidence type="ECO:0000259" key="9">
    <source>
        <dbReference type="Pfam" id="PF02782"/>
    </source>
</evidence>
<proteinExistence type="inferred from homology"/>
<dbReference type="AlphaFoldDB" id="A0AAE0WNC2"/>
<dbReference type="InterPro" id="IPR042024">
    <property type="entry name" value="D-XK_euk"/>
</dbReference>
<evidence type="ECO:0000256" key="1">
    <source>
        <dbReference type="ARBA" id="ARBA00009156"/>
    </source>
</evidence>
<sequence length="614" mass="67184">MDTIPMNPWAFLKAKVGASMSTGSGPLYMGFDLSTQQLKGLCVDSDLKLVYEAKVDFDADLQKYGIEKGVLTNPTEGEVFAPPAMWLEAVDLVLDRLREEGLDFSRVKGLSGAGMQHGTVFWSREAEALLKALDSKKSLVEQLAPKGTYVPNGAFAHPMSPNWQDASTQKQCDLFDEHLGSPQTLANATGSKAHHRFSGPQILRYKTKYPEHYEKTSRISLVSAFLASVFLGKFAPMDISDVTGMNLWDVGKGAFSDDLLELAAGSKEAARALKQKLGHVPESGGDSFGNISSYFTSRYNFPKDCQIIPFTGDNPSTILALPLRPSDAMVSLGTSTTFLMSTPVWKPDPAYHFMNHPTTAGLYMFMLCYKNGGLAREQIRDQVPGTTNKSWDSFNSVALATPPVSLESDSDNMRLGLYFPRPEIVPNLHAGQWRFNYSPTTGKLTETSSDFLSDDARNIVESQFLSLRLRSTNLLKAEQDLTTGKTLPPQPRRVYLVGGGSANPAIAQIAGEVLGSVEGVYKLDIGGNACALGSAYKSVWACERKAGQTFEDLIGSRWDESQFVKKVAEGYREGVFEKYGVAVEGFEKMERVVLGEEGEEYGKMTGGVVFRSAK</sequence>
<dbReference type="SUPFAM" id="SSF53067">
    <property type="entry name" value="Actin-like ATPase domain"/>
    <property type="match status" value="2"/>
</dbReference>
<dbReference type="GO" id="GO:0005524">
    <property type="term" value="F:ATP binding"/>
    <property type="evidence" value="ECO:0007669"/>
    <property type="project" value="UniProtKB-UniRule"/>
</dbReference>
<evidence type="ECO:0000256" key="3">
    <source>
        <dbReference type="ARBA" id="ARBA00022679"/>
    </source>
</evidence>
<evidence type="ECO:0000256" key="4">
    <source>
        <dbReference type="ARBA" id="ARBA00022777"/>
    </source>
</evidence>
<comment type="similarity">
    <text evidence="1 7">Belongs to the FGGY kinase family.</text>
</comment>
<evidence type="ECO:0000256" key="6">
    <source>
        <dbReference type="ARBA" id="ARBA00048885"/>
    </source>
</evidence>
<name>A0AAE0WNC2_9PEZI</name>
<protein>
    <recommendedName>
        <fullName evidence="7">Xylulose kinase</fullName>
        <ecNumber evidence="7">2.7.1.17</ecNumber>
    </recommendedName>
</protein>
<dbReference type="GO" id="GO:0042732">
    <property type="term" value="P:D-xylose metabolic process"/>
    <property type="evidence" value="ECO:0007669"/>
    <property type="project" value="UniProtKB-UniRule"/>
</dbReference>
<dbReference type="InterPro" id="IPR043129">
    <property type="entry name" value="ATPase_NBD"/>
</dbReference>
<dbReference type="Pfam" id="PF00370">
    <property type="entry name" value="FGGY_N"/>
    <property type="match status" value="1"/>
</dbReference>
<keyword evidence="3 7" id="KW-0808">Transferase</keyword>
<dbReference type="PANTHER" id="PTHR10196">
    <property type="entry name" value="SUGAR KINASE"/>
    <property type="match status" value="1"/>
</dbReference>